<name>A0AAV6TG91_9ARAC</name>
<evidence type="ECO:0000313" key="1">
    <source>
        <dbReference type="EMBL" id="KAG8170758.1"/>
    </source>
</evidence>
<gene>
    <name evidence="1" type="ORF">JTE90_006327</name>
</gene>
<dbReference type="AlphaFoldDB" id="A0AAV6TG91"/>
<reference evidence="1 2" key="1">
    <citation type="journal article" date="2022" name="Nat. Ecol. Evol.">
        <title>A masculinizing supergene underlies an exaggerated male reproductive morph in a spider.</title>
        <authorList>
            <person name="Hendrickx F."/>
            <person name="De Corte Z."/>
            <person name="Sonet G."/>
            <person name="Van Belleghem S.M."/>
            <person name="Kostlbacher S."/>
            <person name="Vangestel C."/>
        </authorList>
    </citation>
    <scope>NUCLEOTIDE SEQUENCE [LARGE SCALE GENOMIC DNA]</scope>
    <source>
        <strain evidence="1">W744_W776</strain>
    </source>
</reference>
<proteinExistence type="predicted"/>
<sequence length="66" mass="7242">MEFGNLCSLYVNRLRGQLAWARGGGDPKNAAHFEVCSTDKRAVRGSVANTLLRMRRSCRVAASSQT</sequence>
<dbReference type="Proteomes" id="UP000827092">
    <property type="component" value="Unassembled WGS sequence"/>
</dbReference>
<organism evidence="1 2">
    <name type="scientific">Oedothorax gibbosus</name>
    <dbReference type="NCBI Taxonomy" id="931172"/>
    <lineage>
        <taxon>Eukaryota</taxon>
        <taxon>Metazoa</taxon>
        <taxon>Ecdysozoa</taxon>
        <taxon>Arthropoda</taxon>
        <taxon>Chelicerata</taxon>
        <taxon>Arachnida</taxon>
        <taxon>Araneae</taxon>
        <taxon>Araneomorphae</taxon>
        <taxon>Entelegynae</taxon>
        <taxon>Araneoidea</taxon>
        <taxon>Linyphiidae</taxon>
        <taxon>Erigoninae</taxon>
        <taxon>Oedothorax</taxon>
    </lineage>
</organism>
<comment type="caution">
    <text evidence="1">The sequence shown here is derived from an EMBL/GenBank/DDBJ whole genome shotgun (WGS) entry which is preliminary data.</text>
</comment>
<accession>A0AAV6TG91</accession>
<dbReference type="EMBL" id="JAFNEN010004948">
    <property type="protein sequence ID" value="KAG8170758.1"/>
    <property type="molecule type" value="Genomic_DNA"/>
</dbReference>
<keyword evidence="2" id="KW-1185">Reference proteome</keyword>
<protein>
    <submittedName>
        <fullName evidence="1">Uncharacterized protein</fullName>
    </submittedName>
</protein>
<evidence type="ECO:0000313" key="2">
    <source>
        <dbReference type="Proteomes" id="UP000827092"/>
    </source>
</evidence>